<proteinExistence type="predicted"/>
<evidence type="ECO:0000313" key="3">
    <source>
        <dbReference type="Proteomes" id="UP000887013"/>
    </source>
</evidence>
<name>A0A8X6N8D2_NEPPI</name>
<evidence type="ECO:0000313" key="1">
    <source>
        <dbReference type="EMBL" id="GFT00261.1"/>
    </source>
</evidence>
<comment type="caution">
    <text evidence="1">The sequence shown here is derived from an EMBL/GenBank/DDBJ whole genome shotgun (WGS) entry which is preliminary data.</text>
</comment>
<gene>
    <name evidence="2" type="ORF">NPIL_645011</name>
    <name evidence="1" type="ORF">NPIL_654691</name>
</gene>
<reference evidence="1" key="1">
    <citation type="submission" date="2020-08" db="EMBL/GenBank/DDBJ databases">
        <title>Multicomponent nature underlies the extraordinary mechanical properties of spider dragline silk.</title>
        <authorList>
            <person name="Kono N."/>
            <person name="Nakamura H."/>
            <person name="Mori M."/>
            <person name="Yoshida Y."/>
            <person name="Ohtoshi R."/>
            <person name="Malay A.D."/>
            <person name="Moran D.A.P."/>
            <person name="Tomita M."/>
            <person name="Numata K."/>
            <person name="Arakawa K."/>
        </authorList>
    </citation>
    <scope>NUCLEOTIDE SEQUENCE</scope>
</reference>
<organism evidence="1 3">
    <name type="scientific">Nephila pilipes</name>
    <name type="common">Giant wood spider</name>
    <name type="synonym">Nephila maculata</name>
    <dbReference type="NCBI Taxonomy" id="299642"/>
    <lineage>
        <taxon>Eukaryota</taxon>
        <taxon>Metazoa</taxon>
        <taxon>Ecdysozoa</taxon>
        <taxon>Arthropoda</taxon>
        <taxon>Chelicerata</taxon>
        <taxon>Arachnida</taxon>
        <taxon>Araneae</taxon>
        <taxon>Araneomorphae</taxon>
        <taxon>Entelegynae</taxon>
        <taxon>Araneoidea</taxon>
        <taxon>Nephilidae</taxon>
        <taxon>Nephila</taxon>
    </lineage>
</organism>
<evidence type="ECO:0000313" key="2">
    <source>
        <dbReference type="EMBL" id="GFT40786.1"/>
    </source>
</evidence>
<dbReference type="EMBL" id="BMAW01055309">
    <property type="protein sequence ID" value="GFT00261.1"/>
    <property type="molecule type" value="Genomic_DNA"/>
</dbReference>
<dbReference type="Proteomes" id="UP000887013">
    <property type="component" value="Unassembled WGS sequence"/>
</dbReference>
<accession>A0A8X6N8D2</accession>
<sequence length="109" mass="12045">MYMKPAFINDHMITPQLDPGSSSYLLKESVTRNLGLNILPCKKDIYSFGSQLSPATQSLGVTIVKFQIEEVLEKNIHVLGVPDSTQTVELLVGRPFLDLAHIAYAKIGE</sequence>
<dbReference type="AlphaFoldDB" id="A0A8X6N8D2"/>
<keyword evidence="3" id="KW-1185">Reference proteome</keyword>
<dbReference type="OrthoDB" id="7615466at2759"/>
<dbReference type="Gene3D" id="2.40.70.10">
    <property type="entry name" value="Acid Proteases"/>
    <property type="match status" value="1"/>
</dbReference>
<protein>
    <submittedName>
        <fullName evidence="1">Uncharacterized protein</fullName>
    </submittedName>
</protein>
<dbReference type="InterPro" id="IPR021109">
    <property type="entry name" value="Peptidase_aspartic_dom_sf"/>
</dbReference>
<dbReference type="EMBL" id="BMAW01014845">
    <property type="protein sequence ID" value="GFT40786.1"/>
    <property type="molecule type" value="Genomic_DNA"/>
</dbReference>